<dbReference type="GO" id="GO:0005634">
    <property type="term" value="C:nucleus"/>
    <property type="evidence" value="ECO:0007669"/>
    <property type="project" value="UniProtKB-SubCell"/>
</dbReference>
<name>A0A1W0WF00_HYPEX</name>
<evidence type="ECO:0000313" key="11">
    <source>
        <dbReference type="EMBL" id="OQV13781.1"/>
    </source>
</evidence>
<dbReference type="SUPFAM" id="SSF54277">
    <property type="entry name" value="CAD &amp; PB1 domains"/>
    <property type="match status" value="1"/>
</dbReference>
<dbReference type="SUPFAM" id="SSF57667">
    <property type="entry name" value="beta-beta-alpha zinc fingers"/>
    <property type="match status" value="1"/>
</dbReference>
<evidence type="ECO:0000256" key="3">
    <source>
        <dbReference type="ARBA" id="ARBA00022737"/>
    </source>
</evidence>
<proteinExistence type="predicted"/>
<feature type="domain" description="C2H2-type" evidence="9">
    <location>
        <begin position="353"/>
        <end position="382"/>
    </location>
</feature>
<dbReference type="PANTHER" id="PTHR16515">
    <property type="entry name" value="PR DOMAIN ZINC FINGER PROTEIN"/>
    <property type="match status" value="1"/>
</dbReference>
<evidence type="ECO:0000259" key="10">
    <source>
        <dbReference type="PROSITE" id="PS51745"/>
    </source>
</evidence>
<dbReference type="Proteomes" id="UP000192578">
    <property type="component" value="Unassembled WGS sequence"/>
</dbReference>
<protein>
    <recommendedName>
        <fullName evidence="13">C2H2-type domain-containing protein</fullName>
    </recommendedName>
</protein>
<dbReference type="PROSITE" id="PS51745">
    <property type="entry name" value="PB1"/>
    <property type="match status" value="1"/>
</dbReference>
<keyword evidence="5" id="KW-0862">Zinc</keyword>
<evidence type="ECO:0000256" key="6">
    <source>
        <dbReference type="ARBA" id="ARBA00023242"/>
    </source>
</evidence>
<feature type="compositionally biased region" description="Polar residues" evidence="8">
    <location>
        <begin position="337"/>
        <end position="350"/>
    </location>
</feature>
<evidence type="ECO:0008006" key="13">
    <source>
        <dbReference type="Google" id="ProtNLM"/>
    </source>
</evidence>
<evidence type="ECO:0000259" key="9">
    <source>
        <dbReference type="PROSITE" id="PS50157"/>
    </source>
</evidence>
<reference evidence="12" key="1">
    <citation type="submission" date="2017-01" db="EMBL/GenBank/DDBJ databases">
        <title>Comparative genomics of anhydrobiosis in the tardigrade Hypsibius dujardini.</title>
        <authorList>
            <person name="Yoshida Y."/>
            <person name="Koutsovoulos G."/>
            <person name="Laetsch D."/>
            <person name="Stevens L."/>
            <person name="Kumar S."/>
            <person name="Horikawa D."/>
            <person name="Ishino K."/>
            <person name="Komine S."/>
            <person name="Tomita M."/>
            <person name="Blaxter M."/>
            <person name="Arakawa K."/>
        </authorList>
    </citation>
    <scope>NUCLEOTIDE SEQUENCE [LARGE SCALE GENOMIC DNA]</scope>
    <source>
        <strain evidence="12">Z151</strain>
    </source>
</reference>
<dbReference type="Pfam" id="PF00096">
    <property type="entry name" value="zf-C2H2"/>
    <property type="match status" value="1"/>
</dbReference>
<feature type="domain" description="PB1" evidence="10">
    <location>
        <begin position="77"/>
        <end position="166"/>
    </location>
</feature>
<keyword evidence="2" id="KW-0479">Metal-binding</keyword>
<dbReference type="Pfam" id="PF00564">
    <property type="entry name" value="PB1"/>
    <property type="match status" value="1"/>
</dbReference>
<organism evidence="11 12">
    <name type="scientific">Hypsibius exemplaris</name>
    <name type="common">Freshwater tardigrade</name>
    <dbReference type="NCBI Taxonomy" id="2072580"/>
    <lineage>
        <taxon>Eukaryota</taxon>
        <taxon>Metazoa</taxon>
        <taxon>Ecdysozoa</taxon>
        <taxon>Tardigrada</taxon>
        <taxon>Eutardigrada</taxon>
        <taxon>Parachela</taxon>
        <taxon>Hypsibioidea</taxon>
        <taxon>Hypsibiidae</taxon>
        <taxon>Hypsibius</taxon>
    </lineage>
</organism>
<dbReference type="InterPro" id="IPR050331">
    <property type="entry name" value="Zinc_finger"/>
</dbReference>
<comment type="subcellular location">
    <subcellularLocation>
        <location evidence="1">Nucleus</location>
    </subcellularLocation>
</comment>
<feature type="domain" description="C2H2-type" evidence="9">
    <location>
        <begin position="437"/>
        <end position="465"/>
    </location>
</feature>
<keyword evidence="12" id="KW-1185">Reference proteome</keyword>
<dbReference type="CDD" id="cd05992">
    <property type="entry name" value="PB1"/>
    <property type="match status" value="1"/>
</dbReference>
<feature type="region of interest" description="Disordered" evidence="8">
    <location>
        <begin position="365"/>
        <end position="435"/>
    </location>
</feature>
<dbReference type="Gene3D" id="3.10.20.90">
    <property type="entry name" value="Phosphatidylinositol 3-kinase Catalytic Subunit, Chain A, domain 1"/>
    <property type="match status" value="1"/>
</dbReference>
<dbReference type="InterPro" id="IPR053793">
    <property type="entry name" value="PB1-like"/>
</dbReference>
<evidence type="ECO:0000256" key="1">
    <source>
        <dbReference type="ARBA" id="ARBA00004123"/>
    </source>
</evidence>
<evidence type="ECO:0000256" key="7">
    <source>
        <dbReference type="PROSITE-ProRule" id="PRU00042"/>
    </source>
</evidence>
<evidence type="ECO:0000256" key="4">
    <source>
        <dbReference type="ARBA" id="ARBA00022771"/>
    </source>
</evidence>
<comment type="caution">
    <text evidence="11">The sequence shown here is derived from an EMBL/GenBank/DDBJ whole genome shotgun (WGS) entry which is preliminary data.</text>
</comment>
<dbReference type="InterPro" id="IPR036236">
    <property type="entry name" value="Znf_C2H2_sf"/>
</dbReference>
<keyword evidence="4 7" id="KW-0863">Zinc-finger</keyword>
<feature type="region of interest" description="Disordered" evidence="8">
    <location>
        <begin position="273"/>
        <end position="353"/>
    </location>
</feature>
<accession>A0A1W0WF00</accession>
<dbReference type="GO" id="GO:0010468">
    <property type="term" value="P:regulation of gene expression"/>
    <property type="evidence" value="ECO:0007669"/>
    <property type="project" value="TreeGrafter"/>
</dbReference>
<gene>
    <name evidence="11" type="ORF">BV898_12000</name>
</gene>
<dbReference type="GO" id="GO:0008270">
    <property type="term" value="F:zinc ion binding"/>
    <property type="evidence" value="ECO:0007669"/>
    <property type="project" value="UniProtKB-KW"/>
</dbReference>
<feature type="compositionally biased region" description="Polar residues" evidence="8">
    <location>
        <begin position="294"/>
        <end position="307"/>
    </location>
</feature>
<sequence length="475" mass="51525">MLAFRINITTNSETPPDSPRLLSRKGLLFGIDAWHLVYGIIDVDAGFLRTMDVSVADGVIPSAVAGPSCIQPPSYQAQRVKVMFEGLEIPSRYYLLDAAPFEQLKSRVREQFKANGYSRRYFLLLWIDIDGDEILLDSEEALRAAFECVPVDQSGYKILRILARHSAAAGLESQMKQNTSSKARRAEIPGSSQRNGHYAAGNLEGGESSSRTSIKSRHESMSPRRLRSASRGPVPEEPGSPELAATSFKKYQNGEESGVYECEKCDRKFPRKSSRTFHQNRCDGSGLSAKQKLKSTNSAKRSATLPNFQIDAADEEEDERHASSLENSRSRQREPIHSQSHPVEDSSNPSDGYPCSSCGRVFKAKGSRTNHAKTCGQRGENSNGNGVHHNNGDGGAAGGGYDSDGGAAGGGDYDSNGETAPKKARYSSEPHNTKSAVVCDPGCGRAFSSKHSLERHQGSCAARKAAMLDTNGDLD</sequence>
<keyword evidence="3" id="KW-0677">Repeat</keyword>
<evidence type="ECO:0000256" key="2">
    <source>
        <dbReference type="ARBA" id="ARBA00022723"/>
    </source>
</evidence>
<feature type="compositionally biased region" description="Basic and acidic residues" evidence="8">
    <location>
        <begin position="319"/>
        <end position="336"/>
    </location>
</feature>
<feature type="compositionally biased region" description="Gly residues" evidence="8">
    <location>
        <begin position="392"/>
        <end position="412"/>
    </location>
</feature>
<dbReference type="AlphaFoldDB" id="A0A1W0WF00"/>
<evidence type="ECO:0000256" key="5">
    <source>
        <dbReference type="ARBA" id="ARBA00022833"/>
    </source>
</evidence>
<dbReference type="PANTHER" id="PTHR16515:SF66">
    <property type="entry name" value="C2H2-TYPE DOMAIN-CONTAINING PROTEIN"/>
    <property type="match status" value="1"/>
</dbReference>
<dbReference type="InterPro" id="IPR000270">
    <property type="entry name" value="PB1_dom"/>
</dbReference>
<evidence type="ECO:0000256" key="8">
    <source>
        <dbReference type="SAM" id="MobiDB-lite"/>
    </source>
</evidence>
<dbReference type="InterPro" id="IPR013087">
    <property type="entry name" value="Znf_C2H2_type"/>
</dbReference>
<keyword evidence="6" id="KW-0539">Nucleus</keyword>
<evidence type="ECO:0000313" key="12">
    <source>
        <dbReference type="Proteomes" id="UP000192578"/>
    </source>
</evidence>
<dbReference type="PROSITE" id="PS50157">
    <property type="entry name" value="ZINC_FINGER_C2H2_2"/>
    <property type="match status" value="2"/>
</dbReference>
<feature type="region of interest" description="Disordered" evidence="8">
    <location>
        <begin position="172"/>
        <end position="248"/>
    </location>
</feature>
<dbReference type="EMBL" id="MTYJ01000116">
    <property type="protein sequence ID" value="OQV13781.1"/>
    <property type="molecule type" value="Genomic_DNA"/>
</dbReference>